<dbReference type="PROSITE" id="PS00061">
    <property type="entry name" value="ADH_SHORT"/>
    <property type="match status" value="1"/>
</dbReference>
<dbReference type="GO" id="GO:0016491">
    <property type="term" value="F:oxidoreductase activity"/>
    <property type="evidence" value="ECO:0007669"/>
    <property type="project" value="UniProtKB-KW"/>
</dbReference>
<dbReference type="InterPro" id="IPR050259">
    <property type="entry name" value="SDR"/>
</dbReference>
<dbReference type="Proteomes" id="UP000488521">
    <property type="component" value="Unassembled WGS sequence"/>
</dbReference>
<gene>
    <name evidence="3" type="ORF">GAN59_23660</name>
</gene>
<dbReference type="AlphaFoldDB" id="A0A6I0S9G0"/>
<proteinExistence type="inferred from homology"/>
<comment type="similarity">
    <text evidence="1">Belongs to the short-chain dehydrogenases/reductases (SDR) family.</text>
</comment>
<evidence type="ECO:0000313" key="3">
    <source>
        <dbReference type="EMBL" id="KAB4468610.1"/>
    </source>
</evidence>
<dbReference type="GO" id="GO:0032787">
    <property type="term" value="P:monocarboxylic acid metabolic process"/>
    <property type="evidence" value="ECO:0007669"/>
    <property type="project" value="UniProtKB-ARBA"/>
</dbReference>
<dbReference type="FunFam" id="3.40.50.720:FF:000173">
    <property type="entry name" value="3-oxoacyl-[acyl-carrier protein] reductase"/>
    <property type="match status" value="1"/>
</dbReference>
<dbReference type="EMBL" id="WCRS01000032">
    <property type="protein sequence ID" value="KAB4468610.1"/>
    <property type="molecule type" value="Genomic_DNA"/>
</dbReference>
<dbReference type="CDD" id="cd05233">
    <property type="entry name" value="SDR_c"/>
    <property type="match status" value="1"/>
</dbReference>
<sequence>MIMDIKGKVVLITGCNRGIGKAMLETFSAQGCNIIACLRQKNEEFDMLCEEIIQRNGTMITKYYFDMMDEDSIKSTITQIFKSKQRIDIMINNAGVVTKGLLQMTTMKQLHEVFQVNFFAHVQFIQGVSKIMMRQREGVIINMASVGGIDAYPAYISYGCSKAAMIYLTKTLSQELAPYGIRVNALAPSMTDTRMKEQMGAEANEEIMRRTALKRIAQPEEIAKLALFLASDDSSFITGQVVRIDGGLN</sequence>
<dbReference type="PANTHER" id="PTHR42879:SF2">
    <property type="entry name" value="3-OXOACYL-[ACYL-CARRIER-PROTEIN] REDUCTASE FABG"/>
    <property type="match status" value="1"/>
</dbReference>
<dbReference type="PRINTS" id="PR00081">
    <property type="entry name" value="GDHRDH"/>
</dbReference>
<reference evidence="3 4" key="1">
    <citation type="journal article" date="2019" name="Nat. Med.">
        <title>A library of human gut bacterial isolates paired with longitudinal multiomics data enables mechanistic microbiome research.</title>
        <authorList>
            <person name="Poyet M."/>
            <person name="Groussin M."/>
            <person name="Gibbons S.M."/>
            <person name="Avila-Pacheco J."/>
            <person name="Jiang X."/>
            <person name="Kearney S.M."/>
            <person name="Perrotta A.R."/>
            <person name="Berdy B."/>
            <person name="Zhao S."/>
            <person name="Lieberman T.D."/>
            <person name="Swanson P.K."/>
            <person name="Smith M."/>
            <person name="Roesemann S."/>
            <person name="Alexander J.E."/>
            <person name="Rich S.A."/>
            <person name="Livny J."/>
            <person name="Vlamakis H."/>
            <person name="Clish C."/>
            <person name="Bullock K."/>
            <person name="Deik A."/>
            <person name="Scott J."/>
            <person name="Pierce K.A."/>
            <person name="Xavier R.J."/>
            <person name="Alm E.J."/>
        </authorList>
    </citation>
    <scope>NUCLEOTIDE SEQUENCE [LARGE SCALE GENOMIC DNA]</scope>
    <source>
        <strain evidence="3 4">BIOML-A156</strain>
    </source>
</reference>
<dbReference type="InterPro" id="IPR002347">
    <property type="entry name" value="SDR_fam"/>
</dbReference>
<accession>A0A6I0S9G0</accession>
<dbReference type="Pfam" id="PF13561">
    <property type="entry name" value="adh_short_C2"/>
    <property type="match status" value="1"/>
</dbReference>
<dbReference type="Gene3D" id="3.40.50.720">
    <property type="entry name" value="NAD(P)-binding Rossmann-like Domain"/>
    <property type="match status" value="1"/>
</dbReference>
<dbReference type="InterPro" id="IPR020904">
    <property type="entry name" value="Sc_DH/Rdtase_CS"/>
</dbReference>
<evidence type="ECO:0000313" key="4">
    <source>
        <dbReference type="Proteomes" id="UP000488521"/>
    </source>
</evidence>
<protein>
    <submittedName>
        <fullName evidence="3">SDR family oxidoreductase</fullName>
    </submittedName>
</protein>
<dbReference type="PRINTS" id="PR00080">
    <property type="entry name" value="SDRFAMILY"/>
</dbReference>
<evidence type="ECO:0000256" key="1">
    <source>
        <dbReference type="ARBA" id="ARBA00006484"/>
    </source>
</evidence>
<comment type="caution">
    <text evidence="3">The sequence shown here is derived from an EMBL/GenBank/DDBJ whole genome shotgun (WGS) entry which is preliminary data.</text>
</comment>
<dbReference type="PANTHER" id="PTHR42879">
    <property type="entry name" value="3-OXOACYL-(ACYL-CARRIER-PROTEIN) REDUCTASE"/>
    <property type="match status" value="1"/>
</dbReference>
<keyword evidence="2" id="KW-0560">Oxidoreductase</keyword>
<organism evidence="3 4">
    <name type="scientific">Bacteroides thetaiotaomicron</name>
    <dbReference type="NCBI Taxonomy" id="818"/>
    <lineage>
        <taxon>Bacteria</taxon>
        <taxon>Pseudomonadati</taxon>
        <taxon>Bacteroidota</taxon>
        <taxon>Bacteroidia</taxon>
        <taxon>Bacteroidales</taxon>
        <taxon>Bacteroidaceae</taxon>
        <taxon>Bacteroides</taxon>
    </lineage>
</organism>
<name>A0A6I0S9G0_BACT4</name>
<dbReference type="SUPFAM" id="SSF51735">
    <property type="entry name" value="NAD(P)-binding Rossmann-fold domains"/>
    <property type="match status" value="1"/>
</dbReference>
<evidence type="ECO:0000256" key="2">
    <source>
        <dbReference type="ARBA" id="ARBA00023002"/>
    </source>
</evidence>
<dbReference type="InterPro" id="IPR036291">
    <property type="entry name" value="NAD(P)-bd_dom_sf"/>
</dbReference>